<evidence type="ECO:0000256" key="1">
    <source>
        <dbReference type="SAM" id="Phobius"/>
    </source>
</evidence>
<evidence type="ECO:0000313" key="6">
    <source>
        <dbReference type="Proteomes" id="UP000034279"/>
    </source>
</evidence>
<feature type="transmembrane region" description="Helical" evidence="1">
    <location>
        <begin position="12"/>
        <end position="32"/>
    </location>
</feature>
<protein>
    <submittedName>
        <fullName evidence="4">Uncharacterized protein</fullName>
    </submittedName>
</protein>
<evidence type="ECO:0000313" key="7">
    <source>
        <dbReference type="Proteomes" id="UP000034566"/>
    </source>
</evidence>
<comment type="caution">
    <text evidence="4">The sequence shown here is derived from an EMBL/GenBank/DDBJ whole genome shotgun (WGS) entry which is preliminary data.</text>
</comment>
<keyword evidence="1" id="KW-0812">Transmembrane</keyword>
<dbReference type="EMBL" id="JJPI01000043">
    <property type="protein sequence ID" value="KKG56169.1"/>
    <property type="molecule type" value="Genomic_DNA"/>
</dbReference>
<dbReference type="RefSeq" id="WP_048037251.1">
    <property type="nucleotide sequence ID" value="NZ_JJPI01000043.1"/>
</dbReference>
<name>A0A0F8H871_METMZ</name>
<organism evidence="4 6">
    <name type="scientific">Methanosarcina mazei</name>
    <name type="common">Methanosarcina frisia</name>
    <dbReference type="NCBI Taxonomy" id="2209"/>
    <lineage>
        <taxon>Archaea</taxon>
        <taxon>Methanobacteriati</taxon>
        <taxon>Methanobacteriota</taxon>
        <taxon>Stenosarchaea group</taxon>
        <taxon>Methanomicrobia</taxon>
        <taxon>Methanosarcinales</taxon>
        <taxon>Methanosarcinaceae</taxon>
        <taxon>Methanosarcina</taxon>
    </lineage>
</organism>
<gene>
    <name evidence="2" type="ORF">DU33_17535</name>
    <name evidence="3" type="ORF">DU45_17560</name>
    <name evidence="4" type="ORF">DU64_20205</name>
</gene>
<keyword evidence="1" id="KW-1133">Transmembrane helix</keyword>
<evidence type="ECO:0000313" key="2">
    <source>
        <dbReference type="EMBL" id="KKG56169.1"/>
    </source>
</evidence>
<dbReference type="AlphaFoldDB" id="A0A0F8H871"/>
<evidence type="ECO:0000313" key="4">
    <source>
        <dbReference type="EMBL" id="KKG63089.1"/>
    </source>
</evidence>
<dbReference type="PATRIC" id="fig|2209.42.peg.3848"/>
<accession>A0A0F8H871</accession>
<evidence type="ECO:0000313" key="3">
    <source>
        <dbReference type="EMBL" id="KKG63023.1"/>
    </source>
</evidence>
<dbReference type="EMBL" id="JJPK01000044">
    <property type="protein sequence ID" value="KKG63023.1"/>
    <property type="molecule type" value="Genomic_DNA"/>
</dbReference>
<evidence type="ECO:0000313" key="5">
    <source>
        <dbReference type="Proteomes" id="UP000034188"/>
    </source>
</evidence>
<dbReference type="Proteomes" id="UP000034188">
    <property type="component" value="Unassembled WGS sequence"/>
</dbReference>
<sequence>MAGEFGTDDIILILILSITGIVMYIFGSRHIVNSDQYKKGYEDGYNGNNEFMSCIEKNYFGCLMEYYIQGYYAGERAKKRELEEKLK</sequence>
<proteinExistence type="predicted"/>
<reference evidence="5 6" key="1">
    <citation type="journal article" date="2015" name="ISME J.">
        <title>Genomic and phenotypic differentiation among Methanosarcina mazei populations from Columbia River sediment.</title>
        <authorList>
            <person name="Youngblut N.D."/>
            <person name="Wirth J.S."/>
            <person name="Henriksen J.R."/>
            <person name="Smith M."/>
            <person name="Simon H."/>
            <person name="Metcalf W.W."/>
            <person name="Whitaker R.J."/>
        </authorList>
    </citation>
    <scope>NUCLEOTIDE SEQUENCE [LARGE SCALE GENOMIC DNA]</scope>
    <source>
        <strain evidence="2 5">3.F.T.1A.1</strain>
        <strain evidence="4 6">3.F.T.1A.2</strain>
        <strain evidence="3 7">3.F.T.1A.4</strain>
    </source>
</reference>
<dbReference type="Proteomes" id="UP000034279">
    <property type="component" value="Unassembled WGS sequence"/>
</dbReference>
<dbReference type="EMBL" id="JJPJ01000060">
    <property type="protein sequence ID" value="KKG63089.1"/>
    <property type="molecule type" value="Genomic_DNA"/>
</dbReference>
<keyword evidence="1" id="KW-0472">Membrane</keyword>
<dbReference type="Proteomes" id="UP000034566">
    <property type="component" value="Unassembled WGS sequence"/>
</dbReference>